<name>A0A916WEZ3_9BACI</name>
<organism evidence="2 3">
    <name type="scientific">Ornithinibacillus halotolerans</name>
    <dbReference type="NCBI Taxonomy" id="1274357"/>
    <lineage>
        <taxon>Bacteria</taxon>
        <taxon>Bacillati</taxon>
        <taxon>Bacillota</taxon>
        <taxon>Bacilli</taxon>
        <taxon>Bacillales</taxon>
        <taxon>Bacillaceae</taxon>
        <taxon>Ornithinibacillus</taxon>
    </lineage>
</organism>
<dbReference type="CDD" id="cd00090">
    <property type="entry name" value="HTH_ARSR"/>
    <property type="match status" value="1"/>
</dbReference>
<keyword evidence="3" id="KW-1185">Reference proteome</keyword>
<accession>A0A916WEZ3</accession>
<reference evidence="2" key="1">
    <citation type="journal article" date="2014" name="Int. J. Syst. Evol. Microbiol.">
        <title>Complete genome sequence of Corynebacterium casei LMG S-19264T (=DSM 44701T), isolated from a smear-ripened cheese.</title>
        <authorList>
            <consortium name="US DOE Joint Genome Institute (JGI-PGF)"/>
            <person name="Walter F."/>
            <person name="Albersmeier A."/>
            <person name="Kalinowski J."/>
            <person name="Ruckert C."/>
        </authorList>
    </citation>
    <scope>NUCLEOTIDE SEQUENCE</scope>
    <source>
        <strain evidence="2">CGMCC 1.12408</strain>
    </source>
</reference>
<dbReference type="EMBL" id="BMEY01000029">
    <property type="protein sequence ID" value="GGA91514.1"/>
    <property type="molecule type" value="Genomic_DNA"/>
</dbReference>
<dbReference type="AlphaFoldDB" id="A0A916WEZ3"/>
<dbReference type="RefSeq" id="WP_188386211.1">
    <property type="nucleotide sequence ID" value="NZ_BMEY01000029.1"/>
</dbReference>
<dbReference type="GO" id="GO:0003677">
    <property type="term" value="F:DNA binding"/>
    <property type="evidence" value="ECO:0007669"/>
    <property type="project" value="UniProtKB-KW"/>
</dbReference>
<sequence>MFKEKSMEEILKIIDKTGNNLNSNQFKEAEIKLYLISKIINDNLNKNSFKNLEEIYKEIELLKVDKESLDKKSYLQGKIYTITETLSHSLKEHKTNQKILSVKNSKWHRDFLYTIKEKRYVTNSELCKIYNLKKNNTSNILNNLKNKLLINSVKIGRNIYYSITSEGLVICDKLKLTEPNYSFSYDYNDDESNFNDTYVDLVRDNQVLYSSEESLRESNNYNSVVIDSIQLVAETEKYYEITKESAL</sequence>
<dbReference type="InterPro" id="IPR011991">
    <property type="entry name" value="ArsR-like_HTH"/>
</dbReference>
<gene>
    <name evidence="2" type="ORF">GCM10008025_37540</name>
</gene>
<comment type="caution">
    <text evidence="2">The sequence shown here is derived from an EMBL/GenBank/DDBJ whole genome shotgun (WGS) entry which is preliminary data.</text>
</comment>
<proteinExistence type="predicted"/>
<dbReference type="Proteomes" id="UP000613512">
    <property type="component" value="Unassembled WGS sequence"/>
</dbReference>
<keyword evidence="1" id="KW-0238">DNA-binding</keyword>
<dbReference type="Gene3D" id="1.10.10.10">
    <property type="entry name" value="Winged helix-like DNA-binding domain superfamily/Winged helix DNA-binding domain"/>
    <property type="match status" value="1"/>
</dbReference>
<protein>
    <submittedName>
        <fullName evidence="2">Uncharacterized protein</fullName>
    </submittedName>
</protein>
<reference evidence="2" key="2">
    <citation type="submission" date="2020-09" db="EMBL/GenBank/DDBJ databases">
        <authorList>
            <person name="Sun Q."/>
            <person name="Zhou Y."/>
        </authorList>
    </citation>
    <scope>NUCLEOTIDE SEQUENCE</scope>
    <source>
        <strain evidence="2">CGMCC 1.12408</strain>
    </source>
</reference>
<evidence type="ECO:0000313" key="2">
    <source>
        <dbReference type="EMBL" id="GGA91514.1"/>
    </source>
</evidence>
<evidence type="ECO:0000313" key="3">
    <source>
        <dbReference type="Proteomes" id="UP000613512"/>
    </source>
</evidence>
<dbReference type="InterPro" id="IPR036390">
    <property type="entry name" value="WH_DNA-bd_sf"/>
</dbReference>
<dbReference type="SUPFAM" id="SSF46785">
    <property type="entry name" value="Winged helix' DNA-binding domain"/>
    <property type="match status" value="1"/>
</dbReference>
<dbReference type="InterPro" id="IPR036388">
    <property type="entry name" value="WH-like_DNA-bd_sf"/>
</dbReference>
<evidence type="ECO:0000256" key="1">
    <source>
        <dbReference type="ARBA" id="ARBA00023125"/>
    </source>
</evidence>